<feature type="chain" id="PRO_5038676284" description="Lipoprotein" evidence="1">
    <location>
        <begin position="19"/>
        <end position="153"/>
    </location>
</feature>
<dbReference type="EMBL" id="LQWZ01000037">
    <property type="protein sequence ID" value="OAH52918.1"/>
    <property type="molecule type" value="Genomic_DNA"/>
</dbReference>
<proteinExistence type="predicted"/>
<evidence type="ECO:0008006" key="4">
    <source>
        <dbReference type="Google" id="ProtNLM"/>
    </source>
</evidence>
<keyword evidence="1" id="KW-0732">Signal</keyword>
<name>A0A177KHP9_9BACI</name>
<comment type="caution">
    <text evidence="2">The sequence shown here is derived from an EMBL/GenBank/DDBJ whole genome shotgun (WGS) entry which is preliminary data.</text>
</comment>
<dbReference type="PROSITE" id="PS51257">
    <property type="entry name" value="PROKAR_LIPOPROTEIN"/>
    <property type="match status" value="1"/>
</dbReference>
<dbReference type="OrthoDB" id="2453485at2"/>
<evidence type="ECO:0000313" key="2">
    <source>
        <dbReference type="EMBL" id="OAH52918.1"/>
    </source>
</evidence>
<feature type="signal peptide" evidence="1">
    <location>
        <begin position="1"/>
        <end position="18"/>
    </location>
</feature>
<sequence>MKKLFLITVLVLVLSACGGRDLSNVKTSLYGHWKDEESDTHYYISDGSFIQVDDEGQEEKTYKVLEHDEVKNIIQIREEGEDGSGFIREITFDNDERTSAEVLTDSSTFEFGNEVGGSEDAALNEFVKQTIKENMTVQVFEENWEYLDEKQNP</sequence>
<dbReference type="AlphaFoldDB" id="A0A177KHP9"/>
<accession>A0A177KHP9</accession>
<organism evidence="2 3">
    <name type="scientific">Domibacillus aminovorans</name>
    <dbReference type="NCBI Taxonomy" id="29332"/>
    <lineage>
        <taxon>Bacteria</taxon>
        <taxon>Bacillati</taxon>
        <taxon>Bacillota</taxon>
        <taxon>Bacilli</taxon>
        <taxon>Bacillales</taxon>
        <taxon>Bacillaceae</taxon>
        <taxon>Domibacillus</taxon>
    </lineage>
</organism>
<dbReference type="RefSeq" id="WP_018393457.1">
    <property type="nucleotide sequence ID" value="NZ_LQWZ01000037.1"/>
</dbReference>
<evidence type="ECO:0000313" key="3">
    <source>
        <dbReference type="Proteomes" id="UP000077271"/>
    </source>
</evidence>
<dbReference type="Proteomes" id="UP000077271">
    <property type="component" value="Unassembled WGS sequence"/>
</dbReference>
<reference evidence="2 3" key="1">
    <citation type="submission" date="2016-01" db="EMBL/GenBank/DDBJ databases">
        <title>Investigation of taxonomic status of Bacillus aminovorans.</title>
        <authorList>
            <person name="Verma A."/>
            <person name="Pal Y."/>
            <person name="Krishnamurthi S."/>
        </authorList>
    </citation>
    <scope>NUCLEOTIDE SEQUENCE [LARGE SCALE GENOMIC DNA]</scope>
    <source>
        <strain evidence="2 3">DSM 4337</strain>
    </source>
</reference>
<gene>
    <name evidence="2" type="ORF">AWH48_14020</name>
</gene>
<evidence type="ECO:0000256" key="1">
    <source>
        <dbReference type="SAM" id="SignalP"/>
    </source>
</evidence>
<protein>
    <recommendedName>
        <fullName evidence="4">Lipoprotein</fullName>
    </recommendedName>
</protein>